<sequence>MTLRTDLRKLEVSNLITMYVLDPTALGGSIQRFHNDSKFDGSNIVWQGNTYTRYPVEAKGFEFTARGKMPRPTIQVSNVLGTIGVLLRAYNDLVGATLTRKRTLYKYLDGINFPTAEYLLLTGGVNNGASTPDSAAASVTGDIEIIAKLSMDDWTPASNSEILSKWHITGSQRAYDFRVSTAGKLQFRFSTTGSDTVTATASSVAVSFTDGSIGYVKVTRASGSGDVKYYTSPDGSSWSQLGTTVSTASGAMYDSTASVFVGRVSAGTPDNSELAGKIYTATVSNAIGGAAVVSFDARKANAGASTLVATTGETWTVASPGSLAGGYNPTADPAIYLPDDVYVIDRKASENKMSVTFELASSFDVGGVKLPRRQIIQNTCPWVYKSAECGWVSGAYYKLDDTSTGVAGEDACGHRLSSCKVRFGAAAELPYGGFPGAGLTS</sequence>
<protein>
    <submittedName>
        <fullName evidence="1">Bacteriophage lambda, GpL, minor tail</fullName>
    </submittedName>
</protein>
<name>A0A6J5QHA8_9CAUD</name>
<dbReference type="NCBIfam" id="TIGR01600">
    <property type="entry name" value="phage_tail_L"/>
    <property type="match status" value="2"/>
</dbReference>
<evidence type="ECO:0000313" key="1">
    <source>
        <dbReference type="EMBL" id="CAB4180548.1"/>
    </source>
</evidence>
<dbReference type="GO" id="GO:0030430">
    <property type="term" value="C:host cell cytoplasm"/>
    <property type="evidence" value="ECO:0007669"/>
    <property type="project" value="InterPro"/>
</dbReference>
<reference evidence="1" key="1">
    <citation type="submission" date="2020-05" db="EMBL/GenBank/DDBJ databases">
        <authorList>
            <person name="Chiriac C."/>
            <person name="Salcher M."/>
            <person name="Ghai R."/>
            <person name="Kavagutti S V."/>
        </authorList>
    </citation>
    <scope>NUCLEOTIDE SEQUENCE</scope>
</reference>
<dbReference type="Pfam" id="PF05100">
    <property type="entry name" value="Phage_tail_L"/>
    <property type="match status" value="2"/>
</dbReference>
<accession>A0A6J5QHA8</accession>
<gene>
    <name evidence="1" type="ORF">UFOVP1040_74</name>
</gene>
<organism evidence="1">
    <name type="scientific">uncultured Caudovirales phage</name>
    <dbReference type="NCBI Taxonomy" id="2100421"/>
    <lineage>
        <taxon>Viruses</taxon>
        <taxon>Duplodnaviria</taxon>
        <taxon>Heunggongvirae</taxon>
        <taxon>Uroviricota</taxon>
        <taxon>Caudoviricetes</taxon>
        <taxon>Peduoviridae</taxon>
        <taxon>Maltschvirus</taxon>
        <taxon>Maltschvirus maltsch</taxon>
    </lineage>
</organism>
<proteinExistence type="predicted"/>
<dbReference type="GO" id="GO:0051536">
    <property type="term" value="F:iron-sulfur cluster binding"/>
    <property type="evidence" value="ECO:0007669"/>
    <property type="project" value="InterPro"/>
</dbReference>
<dbReference type="GO" id="GO:0046718">
    <property type="term" value="P:symbiont entry into host cell"/>
    <property type="evidence" value="ECO:0007669"/>
    <property type="project" value="InterPro"/>
</dbReference>
<dbReference type="EMBL" id="LR796994">
    <property type="protein sequence ID" value="CAB4180548.1"/>
    <property type="molecule type" value="Genomic_DNA"/>
</dbReference>
<dbReference type="InterPro" id="IPR006487">
    <property type="entry name" value="Phage_lambda_L"/>
</dbReference>